<dbReference type="AlphaFoldDB" id="A0A225UM13"/>
<proteinExistence type="predicted"/>
<name>A0A225UM13_9STRA</name>
<dbReference type="EMBL" id="NBNE01016543">
    <property type="protein sequence ID" value="OWY93189.1"/>
    <property type="molecule type" value="Genomic_DNA"/>
</dbReference>
<protein>
    <submittedName>
        <fullName evidence="1">Uncharacterized protein</fullName>
    </submittedName>
</protein>
<reference evidence="2" key="1">
    <citation type="submission" date="2017-03" db="EMBL/GenBank/DDBJ databases">
        <title>Phytopthora megakarya and P. palmivora, two closely related causual agents of cacao black pod achieved similar genome size and gene model numbers by different mechanisms.</title>
        <authorList>
            <person name="Ali S."/>
            <person name="Shao J."/>
            <person name="Larry D.J."/>
            <person name="Kronmiller B."/>
            <person name="Shen D."/>
            <person name="Strem M.D."/>
            <person name="Melnick R.L."/>
            <person name="Guiltinan M.J."/>
            <person name="Tyler B.M."/>
            <person name="Meinhardt L.W."/>
            <person name="Bailey B.A."/>
        </authorList>
    </citation>
    <scope>NUCLEOTIDE SEQUENCE [LARGE SCALE GENOMIC DNA]</scope>
    <source>
        <strain evidence="2">zdho120</strain>
    </source>
</reference>
<dbReference type="Proteomes" id="UP000198211">
    <property type="component" value="Unassembled WGS sequence"/>
</dbReference>
<keyword evidence="2" id="KW-1185">Reference proteome</keyword>
<comment type="caution">
    <text evidence="1">The sequence shown here is derived from an EMBL/GenBank/DDBJ whole genome shotgun (WGS) entry which is preliminary data.</text>
</comment>
<dbReference type="OrthoDB" id="128150at2759"/>
<organism evidence="1 2">
    <name type="scientific">Phytophthora megakarya</name>
    <dbReference type="NCBI Taxonomy" id="4795"/>
    <lineage>
        <taxon>Eukaryota</taxon>
        <taxon>Sar</taxon>
        <taxon>Stramenopiles</taxon>
        <taxon>Oomycota</taxon>
        <taxon>Peronosporomycetes</taxon>
        <taxon>Peronosporales</taxon>
        <taxon>Peronosporaceae</taxon>
        <taxon>Phytophthora</taxon>
    </lineage>
</organism>
<evidence type="ECO:0000313" key="1">
    <source>
        <dbReference type="EMBL" id="OWY93189.1"/>
    </source>
</evidence>
<accession>A0A225UM13</accession>
<sequence length="41" mass="4732">MDPEALVLMVEGEFSFSTCSSISPLTYRSLFPDHRLRTRQN</sequence>
<gene>
    <name evidence="1" type="ORF">PHMEG_00037502</name>
</gene>
<evidence type="ECO:0000313" key="2">
    <source>
        <dbReference type="Proteomes" id="UP000198211"/>
    </source>
</evidence>